<evidence type="ECO:0000313" key="9">
    <source>
        <dbReference type="Proteomes" id="UP000186698"/>
    </source>
</evidence>
<dbReference type="GO" id="GO:0015175">
    <property type="term" value="F:neutral L-amino acid transmembrane transporter activity"/>
    <property type="evidence" value="ECO:0000318"/>
    <property type="project" value="GO_Central"/>
</dbReference>
<dbReference type="InterPro" id="IPR018107">
    <property type="entry name" value="Na-dicarboxylate_symporter_CS"/>
</dbReference>
<evidence type="ECO:0000313" key="10">
    <source>
        <dbReference type="RefSeq" id="XP_041418156.1"/>
    </source>
</evidence>
<feature type="transmembrane region" description="Helical" evidence="8">
    <location>
        <begin position="344"/>
        <end position="365"/>
    </location>
</feature>
<dbReference type="InterPro" id="IPR036458">
    <property type="entry name" value="Na:dicarbo_symporter_sf"/>
</dbReference>
<dbReference type="GO" id="GO:0005313">
    <property type="term" value="F:L-glutamate transmembrane transporter activity"/>
    <property type="evidence" value="ECO:0000318"/>
    <property type="project" value="GO_Central"/>
</dbReference>
<dbReference type="InterPro" id="IPR050746">
    <property type="entry name" value="DAACS"/>
</dbReference>
<dbReference type="Gene3D" id="1.10.3860.10">
    <property type="entry name" value="Sodium:dicarboxylate symporter"/>
    <property type="match status" value="1"/>
</dbReference>
<feature type="transmembrane region" description="Helical" evidence="8">
    <location>
        <begin position="306"/>
        <end position="332"/>
    </location>
</feature>
<dbReference type="Pfam" id="PF00375">
    <property type="entry name" value="SDF"/>
    <property type="match status" value="1"/>
</dbReference>
<feature type="transmembrane region" description="Helical" evidence="8">
    <location>
        <begin position="273"/>
        <end position="294"/>
    </location>
</feature>
<dbReference type="RefSeq" id="XP_041418156.1">
    <property type="nucleotide sequence ID" value="XM_041562222.1"/>
</dbReference>
<comment type="similarity">
    <text evidence="8">Belongs to the dicarboxylate/amino acid:cation symporter (DAACS) (TC 2.A.23) family.</text>
</comment>
<organism evidence="9 10">
    <name type="scientific">Xenopus laevis</name>
    <name type="common">African clawed frog</name>
    <dbReference type="NCBI Taxonomy" id="8355"/>
    <lineage>
        <taxon>Eukaryota</taxon>
        <taxon>Metazoa</taxon>
        <taxon>Chordata</taxon>
        <taxon>Craniata</taxon>
        <taxon>Vertebrata</taxon>
        <taxon>Euteleostomi</taxon>
        <taxon>Amphibia</taxon>
        <taxon>Batrachia</taxon>
        <taxon>Anura</taxon>
        <taxon>Pipoidea</taxon>
        <taxon>Pipidae</taxon>
        <taxon>Xenopodinae</taxon>
        <taxon>Xenopus</taxon>
        <taxon>Xenopus</taxon>
    </lineage>
</organism>
<accession>A0A8J1KLG3</accession>
<keyword evidence="7" id="KW-0325">Glycoprotein</keyword>
<keyword evidence="9" id="KW-1185">Reference proteome</keyword>
<proteinExistence type="inferred from homology"/>
<keyword evidence="4 8" id="KW-0769">Symport</keyword>
<feature type="transmembrane region" description="Helical" evidence="8">
    <location>
        <begin position="104"/>
        <end position="128"/>
    </location>
</feature>
<feature type="transmembrane region" description="Helical" evidence="8">
    <location>
        <begin position="74"/>
        <end position="92"/>
    </location>
</feature>
<keyword evidence="3 8" id="KW-0812">Transmembrane</keyword>
<evidence type="ECO:0000256" key="6">
    <source>
        <dbReference type="ARBA" id="ARBA00023136"/>
    </source>
</evidence>
<dbReference type="PANTHER" id="PTHR11958">
    <property type="entry name" value="SODIUM/DICARBOXYLATE SYMPORTER-RELATED"/>
    <property type="match status" value="1"/>
</dbReference>
<evidence type="ECO:0000256" key="7">
    <source>
        <dbReference type="ARBA" id="ARBA00023180"/>
    </source>
</evidence>
<dbReference type="PANTHER" id="PTHR11958:SF102">
    <property type="entry name" value="AMINO ACID TRANSPORTER"/>
    <property type="match status" value="1"/>
</dbReference>
<evidence type="ECO:0000256" key="3">
    <source>
        <dbReference type="ARBA" id="ARBA00022692"/>
    </source>
</evidence>
<dbReference type="GO" id="GO:0015501">
    <property type="term" value="F:glutamate:sodium symporter activity"/>
    <property type="evidence" value="ECO:0000318"/>
    <property type="project" value="GO_Central"/>
</dbReference>
<protein>
    <recommendedName>
        <fullName evidence="8">Amino acid transporter</fullName>
    </recommendedName>
</protein>
<dbReference type="AlphaFoldDB" id="A0A8J1KLG3"/>
<evidence type="ECO:0000256" key="2">
    <source>
        <dbReference type="ARBA" id="ARBA00022448"/>
    </source>
</evidence>
<evidence type="ECO:0000256" key="5">
    <source>
        <dbReference type="ARBA" id="ARBA00022989"/>
    </source>
</evidence>
<dbReference type="InterPro" id="IPR001991">
    <property type="entry name" value="Na-dicarboxylate_symporter"/>
</dbReference>
<evidence type="ECO:0000256" key="8">
    <source>
        <dbReference type="RuleBase" id="RU361216"/>
    </source>
</evidence>
<dbReference type="GO" id="GO:0015813">
    <property type="term" value="P:L-glutamate transmembrane transport"/>
    <property type="evidence" value="ECO:0000318"/>
    <property type="project" value="GO_Central"/>
</dbReference>
<reference evidence="10" key="1">
    <citation type="submission" date="2025-08" db="UniProtKB">
        <authorList>
            <consortium name="RefSeq"/>
        </authorList>
    </citation>
    <scope>IDENTIFICATION</scope>
    <source>
        <strain evidence="10">J_2021</strain>
        <tissue evidence="10">Erythrocytes</tissue>
    </source>
</reference>
<dbReference type="OrthoDB" id="5877963at2759"/>
<sequence length="544" mass="59509">MWECSKNSLLRMSTCDLGAIWKSIQKFWRQNGLLTLSILSVITGCLIGFLLRILELSDLEKQYFSFPGELLMRMLKMLILPLITSSLMSGLATMDSKACGRMGLITITYYLWTTFLAVAVGIILVITIHPGSAVHKEDYVGGKPVLSSADALLDLIRNMFPANLIEASFQQYRTILVPVVKTQTIPKSSGKSINFLYFAPDDINPLIHRPVILEVTPSPDIRYKTLPGTSTEMNVLGIVIFSATIGLLLGKMGDRGTPLVNVCLSLNEAVMKIVAVAVWYFPFGIVFLIAGKILDMEEPSVIAKKLGMYTITVMAGLFIHGVLLLPLLFLIITRKNPFAFIQGILHALLIALATSSSSATLPITMRCLIENNKIDRRVARFVLPVGATINMDGTALYEAVAAIFIAQVNEYDLDLGQIITISITATAASIGAAGIPQSGLVTMVIVLTSVGLPTDDITLIVAVDWALDRFRTMTNVLGDALAAGVVAHVCKKDFASYQEKQDQVGKEEGSNINEESVHADSHIMEMVEEAMYDKRRIQFNVCLV</sequence>
<dbReference type="PRINTS" id="PR00173">
    <property type="entry name" value="EDTRNSPORT"/>
</dbReference>
<keyword evidence="6 8" id="KW-0472">Membrane</keyword>
<feature type="transmembrane region" description="Helical" evidence="8">
    <location>
        <begin position="233"/>
        <end position="252"/>
    </location>
</feature>
<keyword evidence="2 8" id="KW-0813">Transport</keyword>
<comment type="subcellular location">
    <subcellularLocation>
        <location evidence="1 8">Membrane</location>
        <topology evidence="1 8">Multi-pass membrane protein</topology>
    </subcellularLocation>
</comment>
<evidence type="ECO:0000256" key="4">
    <source>
        <dbReference type="ARBA" id="ARBA00022847"/>
    </source>
</evidence>
<feature type="transmembrane region" description="Helical" evidence="8">
    <location>
        <begin position="32"/>
        <end position="54"/>
    </location>
</feature>
<dbReference type="PROSITE" id="PS00714">
    <property type="entry name" value="NA_DICARBOXYL_SYMP_2"/>
    <property type="match status" value="1"/>
</dbReference>
<keyword evidence="5 8" id="KW-1133">Transmembrane helix</keyword>
<dbReference type="Proteomes" id="UP000186698">
    <property type="component" value="Chromosome 1L"/>
</dbReference>
<dbReference type="PROSITE" id="PS00713">
    <property type="entry name" value="NA_DICARBOXYL_SYMP_1"/>
    <property type="match status" value="1"/>
</dbReference>
<evidence type="ECO:0000256" key="1">
    <source>
        <dbReference type="ARBA" id="ARBA00004141"/>
    </source>
</evidence>
<dbReference type="GO" id="GO:0005886">
    <property type="term" value="C:plasma membrane"/>
    <property type="evidence" value="ECO:0000318"/>
    <property type="project" value="GO_Central"/>
</dbReference>
<dbReference type="SUPFAM" id="SSF118215">
    <property type="entry name" value="Proton glutamate symport protein"/>
    <property type="match status" value="1"/>
</dbReference>
<gene>
    <name evidence="10" type="primary">LOC108713086</name>
</gene>
<name>A0A8J1KLG3_XENLA</name>
<dbReference type="GeneID" id="108713086"/>